<keyword evidence="7 13" id="KW-0732">Signal</keyword>
<gene>
    <name evidence="14" type="ORF">FK220_014125</name>
</gene>
<evidence type="ECO:0000256" key="5">
    <source>
        <dbReference type="ARBA" id="ARBA00022692"/>
    </source>
</evidence>
<keyword evidence="5" id="KW-0812">Transmembrane</keyword>
<feature type="chain" id="PRO_5037678018" evidence="13">
    <location>
        <begin position="19"/>
        <end position="1173"/>
    </location>
</feature>
<reference evidence="14" key="1">
    <citation type="submission" date="2019-07" db="EMBL/GenBank/DDBJ databases">
        <authorList>
            <person name="De-Chao Zhang Q."/>
        </authorList>
    </citation>
    <scope>NUCLEOTIDE SEQUENCE</scope>
    <source>
        <strain evidence="14">TP-CH-4</strain>
    </source>
</reference>
<keyword evidence="11" id="KW-0472">Membrane</keyword>
<proteinExistence type="predicted"/>
<dbReference type="GO" id="GO:0030178">
    <property type="term" value="P:negative regulation of Wnt signaling pathway"/>
    <property type="evidence" value="ECO:0007669"/>
    <property type="project" value="InterPro"/>
</dbReference>
<dbReference type="GO" id="GO:0006508">
    <property type="term" value="P:proteolysis"/>
    <property type="evidence" value="ECO:0007669"/>
    <property type="project" value="UniProtKB-KW"/>
</dbReference>
<feature type="signal peptide" evidence="13">
    <location>
        <begin position="1"/>
        <end position="18"/>
    </location>
</feature>
<keyword evidence="15" id="KW-1185">Reference proteome</keyword>
<evidence type="ECO:0000256" key="10">
    <source>
        <dbReference type="ARBA" id="ARBA00023049"/>
    </source>
</evidence>
<comment type="cofactor">
    <cofactor evidence="2">
        <name>Co(2+)</name>
        <dbReference type="ChEBI" id="CHEBI:48828"/>
    </cofactor>
</comment>
<evidence type="ECO:0000256" key="3">
    <source>
        <dbReference type="ARBA" id="ARBA00004479"/>
    </source>
</evidence>
<dbReference type="Pfam" id="PF01963">
    <property type="entry name" value="TraB_PrgY_gumN"/>
    <property type="match status" value="2"/>
</dbReference>
<evidence type="ECO:0000256" key="8">
    <source>
        <dbReference type="ARBA" id="ARBA00022801"/>
    </source>
</evidence>
<keyword evidence="6" id="KW-0479">Metal-binding</keyword>
<keyword evidence="9" id="KW-1133">Transmembrane helix</keyword>
<dbReference type="PANTHER" id="PTHR31120:SF6">
    <property type="entry name" value="METALLOPROTEASE TIKI HOMOLOG"/>
    <property type="match status" value="1"/>
</dbReference>
<reference evidence="14" key="2">
    <citation type="submission" date="2020-03" db="EMBL/GenBank/DDBJ databases">
        <title>Flavobacteriaceae bacterium strain TP-CH-4, a member of the family Flavobacteriaceae isolated from a deep-sea seamount.</title>
        <authorList>
            <person name="Zhang D.-C."/>
        </authorList>
    </citation>
    <scope>NUCLEOTIDE SEQUENCE</scope>
    <source>
        <strain evidence="14">TP-CH-4</strain>
    </source>
</reference>
<evidence type="ECO:0000256" key="4">
    <source>
        <dbReference type="ARBA" id="ARBA00022670"/>
    </source>
</evidence>
<evidence type="ECO:0000313" key="14">
    <source>
        <dbReference type="EMBL" id="NHF60488.1"/>
    </source>
</evidence>
<evidence type="ECO:0000256" key="6">
    <source>
        <dbReference type="ARBA" id="ARBA00022723"/>
    </source>
</evidence>
<dbReference type="PANTHER" id="PTHR31120">
    <property type="entry name" value="METALLOPROTEASE TIKI"/>
    <property type="match status" value="1"/>
</dbReference>
<dbReference type="Proteomes" id="UP000707206">
    <property type="component" value="Unassembled WGS sequence"/>
</dbReference>
<dbReference type="InterPro" id="IPR002816">
    <property type="entry name" value="TraB/PrgY/GumN_fam"/>
</dbReference>
<evidence type="ECO:0000256" key="9">
    <source>
        <dbReference type="ARBA" id="ARBA00022989"/>
    </source>
</evidence>
<dbReference type="GO" id="GO:0046872">
    <property type="term" value="F:metal ion binding"/>
    <property type="evidence" value="ECO:0007669"/>
    <property type="project" value="UniProtKB-KW"/>
</dbReference>
<comment type="caution">
    <text evidence="14">The sequence shown here is derived from an EMBL/GenBank/DDBJ whole genome shotgun (WGS) entry which is preliminary data.</text>
</comment>
<dbReference type="GO" id="GO:0016020">
    <property type="term" value="C:membrane"/>
    <property type="evidence" value="ECO:0007669"/>
    <property type="project" value="UniProtKB-SubCell"/>
</dbReference>
<comment type="cofactor">
    <cofactor evidence="1">
        <name>Mn(2+)</name>
        <dbReference type="ChEBI" id="CHEBI:29035"/>
    </cofactor>
</comment>
<keyword evidence="4" id="KW-0645">Protease</keyword>
<accession>A0A967AUH4</accession>
<evidence type="ECO:0000256" key="12">
    <source>
        <dbReference type="ARBA" id="ARBA00023180"/>
    </source>
</evidence>
<evidence type="ECO:0000256" key="2">
    <source>
        <dbReference type="ARBA" id="ARBA00001941"/>
    </source>
</evidence>
<evidence type="ECO:0000256" key="13">
    <source>
        <dbReference type="SAM" id="SignalP"/>
    </source>
</evidence>
<sequence length="1173" mass="136026">MRKLLTLFVLALSFGMSAQEANSLLWEISGNGLQQSSYLYGTMHVSKRIAFRLDDVFYEALDQSEVIALESDPGTWLENSDLMGLRGYGMQNGFRAKGFYIRPFRVDNPRKEAMASYLAFDDSRVNGILYRSNGNSQDFEEETYLDMFIYQAGIKFGKPVVALEDLEESATLVGRASMNPMKKKPDEWLQKKMQQQDFMTLLQDAYRDRNINLLDSIDKGMYTEHYLENMLFKRNRNMAKRLDSVIRTTKTFTGIGAAHLPGKEGVIEMLRDMGYTVKPLISKSTQKGKRIKERLEKSIRENEYQTQRPDDDFFSISLHNKLYPVSEKPTTTYISPDLANGSYMMVNRIPTFAHLKQETVFGLEDLDQMLFENIPGTIMEKKRIERNGFPGLDVKNRLKNGDHQRYHIYVTPLEIVIFKMGGDGDYVTQHSDSIFNSISFLSNQKKSVTVSPEFDDFEVRVPGLYSFPNRSRNGDRTIQGYDSISDSYYFLRKSTLNDFNFIEQDTFELKHIQKRFYQDLELSPEYDDFNGKSLTSHAIIDSIGEKRLHLKTTFKGGEYYLLAAVTDKKGLADSYFESFKIKPTRYAKDFEKVIDTAMFFTTISPVRPPKFVENSNQYLNGRNRPKSYSPYTKKTIYQNRNNEAITVALNKGHDFMMFPDVDSVWTLRKEQYADKRFTILKEERSSGADGQYQLELILADTASTRGILIKNVLKGGLLYELKAQVDTVEIPSDFVSEFFGNFKVMDTVIGRDLLVDKTPEFFDALRKNDSIVLDGYPFIHFSEKHLDSLKHYIAEFEYPDDKKHIQAHLIQQLGRLQHPDVLPFLRSFYGRSYNNSEAQAKILQAVSCKSDEKSVALLKELLAEDLPLVSNGLDIHHIFRPYKDSLPLAKQLYPDLMDYSTIPEYKSSVFSMLARLRNKGLIKPKNYKKYRKQLLNDAKIQLKRELGNHYNQNENRYYAQLQKKGDNELEDYAMLLYPFRNEKDVKLFFDRLLQVKDRKIRTTHAMLMAREGNPMPEGILESLASDINSRALLFSKLRRIGRADLFPLEFRSERYLAESLLYESGHFDAEQDSIEFIDQRDIGYKGKQLTGYYFKTRSNDGYDSNFSMNLVVFEKGDALTAQPFYKKQGMRIEDTDTDLEAIAYITEEFLLQDRQRAEVYRPNSYNGYGFYGY</sequence>
<organism evidence="14 15">
    <name type="scientific">Pelagihabitans pacificus</name>
    <dbReference type="NCBI Taxonomy" id="2696054"/>
    <lineage>
        <taxon>Bacteria</taxon>
        <taxon>Pseudomonadati</taxon>
        <taxon>Bacteroidota</taxon>
        <taxon>Flavobacteriia</taxon>
        <taxon>Flavobacteriales</taxon>
        <taxon>Flavobacteriaceae</taxon>
        <taxon>Pelagihabitans</taxon>
    </lineage>
</organism>
<dbReference type="AlphaFoldDB" id="A0A967AUH4"/>
<evidence type="ECO:0000313" key="15">
    <source>
        <dbReference type="Proteomes" id="UP000707206"/>
    </source>
</evidence>
<evidence type="ECO:0000256" key="1">
    <source>
        <dbReference type="ARBA" id="ARBA00001936"/>
    </source>
</evidence>
<keyword evidence="10" id="KW-0482">Metalloprotease</keyword>
<dbReference type="InterPro" id="IPR040230">
    <property type="entry name" value="TIKI1/2-like"/>
</dbReference>
<protein>
    <submittedName>
        <fullName evidence="14">TraB/GumN family protein</fullName>
    </submittedName>
</protein>
<evidence type="ECO:0000256" key="7">
    <source>
        <dbReference type="ARBA" id="ARBA00022729"/>
    </source>
</evidence>
<dbReference type="GO" id="GO:0004222">
    <property type="term" value="F:metalloendopeptidase activity"/>
    <property type="evidence" value="ECO:0007669"/>
    <property type="project" value="TreeGrafter"/>
</dbReference>
<dbReference type="CDD" id="cd14789">
    <property type="entry name" value="Tiki"/>
    <property type="match status" value="1"/>
</dbReference>
<name>A0A967AUH4_9FLAO</name>
<keyword evidence="12" id="KW-0325">Glycoprotein</keyword>
<dbReference type="EMBL" id="VIKU02000004">
    <property type="protein sequence ID" value="NHF60488.1"/>
    <property type="molecule type" value="Genomic_DNA"/>
</dbReference>
<keyword evidence="8" id="KW-0378">Hydrolase</keyword>
<dbReference type="RefSeq" id="WP_152574989.1">
    <property type="nucleotide sequence ID" value="NZ_VIKU02000004.1"/>
</dbReference>
<evidence type="ECO:0000256" key="11">
    <source>
        <dbReference type="ARBA" id="ARBA00023136"/>
    </source>
</evidence>
<comment type="subcellular location">
    <subcellularLocation>
        <location evidence="3">Membrane</location>
        <topology evidence="3">Single-pass type I membrane protein</topology>
    </subcellularLocation>
</comment>